<accession>A0ABV7WBY6</accession>
<sequence length="226" mass="22404">MSSTRPVAVVVGAGPGLGLASARAFAAAGHDVALVGRREGTLAGLAAAVEADGHGTDVGWTALDVADSGALAAAVERFARHTGRLDVLHHNVSVYRPGGLGAVGPAELLEDLAVGAGSLLAAVDAARPHLAAVGGTVLLTGSGAADHPDPGALTLGPQKAAVRALLVGLAPALAAEGVHAATLTVRGMLRPGTAFDPDRVAARLLALADERHGPREGWTVEHEMTG</sequence>
<dbReference type="GO" id="GO:0016491">
    <property type="term" value="F:oxidoreductase activity"/>
    <property type="evidence" value="ECO:0007669"/>
    <property type="project" value="UniProtKB-KW"/>
</dbReference>
<dbReference type="Pfam" id="PF00106">
    <property type="entry name" value="adh_short"/>
    <property type="match status" value="1"/>
</dbReference>
<dbReference type="RefSeq" id="WP_376983581.1">
    <property type="nucleotide sequence ID" value="NZ_JBHRWW010000001.1"/>
</dbReference>
<keyword evidence="2" id="KW-1185">Reference proteome</keyword>
<dbReference type="PANTHER" id="PTHR43431">
    <property type="entry name" value="OXIDOREDUCTASE, SHORT CHAIN DEHYDROGENASE/REDUCTASE FAMILY (AFU_ORTHOLOGUE AFUA_5G14000)"/>
    <property type="match status" value="1"/>
</dbReference>
<keyword evidence="1" id="KW-0560">Oxidoreductase</keyword>
<evidence type="ECO:0000313" key="1">
    <source>
        <dbReference type="EMBL" id="MFC3686995.1"/>
    </source>
</evidence>
<dbReference type="InterPro" id="IPR002347">
    <property type="entry name" value="SDR_fam"/>
</dbReference>
<dbReference type="Gene3D" id="3.40.50.720">
    <property type="entry name" value="NAD(P)-binding Rossmann-like Domain"/>
    <property type="match status" value="1"/>
</dbReference>
<dbReference type="SUPFAM" id="SSF51735">
    <property type="entry name" value="NAD(P)-binding Rossmann-fold domains"/>
    <property type="match status" value="1"/>
</dbReference>
<gene>
    <name evidence="1" type="ORF">ACFOLH_01420</name>
</gene>
<dbReference type="Proteomes" id="UP001595685">
    <property type="component" value="Unassembled WGS sequence"/>
</dbReference>
<dbReference type="PRINTS" id="PR00081">
    <property type="entry name" value="GDHRDH"/>
</dbReference>
<dbReference type="EC" id="1.-.-.-" evidence="1"/>
<name>A0ABV7WBY6_9MICO</name>
<dbReference type="InterPro" id="IPR036291">
    <property type="entry name" value="NAD(P)-bd_dom_sf"/>
</dbReference>
<dbReference type="EMBL" id="JBHRWW010000001">
    <property type="protein sequence ID" value="MFC3686995.1"/>
    <property type="molecule type" value="Genomic_DNA"/>
</dbReference>
<proteinExistence type="predicted"/>
<evidence type="ECO:0000313" key="2">
    <source>
        <dbReference type="Proteomes" id="UP001595685"/>
    </source>
</evidence>
<reference evidence="2" key="1">
    <citation type="journal article" date="2019" name="Int. J. Syst. Evol. Microbiol.">
        <title>The Global Catalogue of Microorganisms (GCM) 10K type strain sequencing project: providing services to taxonomists for standard genome sequencing and annotation.</title>
        <authorList>
            <consortium name="The Broad Institute Genomics Platform"/>
            <consortium name="The Broad Institute Genome Sequencing Center for Infectious Disease"/>
            <person name="Wu L."/>
            <person name="Ma J."/>
        </authorList>
    </citation>
    <scope>NUCLEOTIDE SEQUENCE [LARGE SCALE GENOMIC DNA]</scope>
    <source>
        <strain evidence="2">NCAIM B.02333</strain>
    </source>
</reference>
<organism evidence="1 2">
    <name type="scientific">Aquipuribacter hungaricus</name>
    <dbReference type="NCBI Taxonomy" id="545624"/>
    <lineage>
        <taxon>Bacteria</taxon>
        <taxon>Bacillati</taxon>
        <taxon>Actinomycetota</taxon>
        <taxon>Actinomycetes</taxon>
        <taxon>Micrococcales</taxon>
        <taxon>Intrasporangiaceae</taxon>
        <taxon>Aquipuribacter</taxon>
    </lineage>
</organism>
<dbReference type="PANTHER" id="PTHR43431:SF1">
    <property type="entry name" value="OS08G0476300 PROTEIN"/>
    <property type="match status" value="1"/>
</dbReference>
<comment type="caution">
    <text evidence="1">The sequence shown here is derived from an EMBL/GenBank/DDBJ whole genome shotgun (WGS) entry which is preliminary data.</text>
</comment>
<protein>
    <submittedName>
        <fullName evidence="1">SDR family oxidoreductase</fullName>
        <ecNumber evidence="1">1.-.-.-</ecNumber>
    </submittedName>
</protein>